<dbReference type="InterPro" id="IPR037914">
    <property type="entry name" value="SpoVT-AbrB_sf"/>
</dbReference>
<evidence type="ECO:0000313" key="2">
    <source>
        <dbReference type="EMBL" id="OGG17263.1"/>
    </source>
</evidence>
<dbReference type="EMBL" id="MFJM01000043">
    <property type="protein sequence ID" value="OGG17263.1"/>
    <property type="molecule type" value="Genomic_DNA"/>
</dbReference>
<gene>
    <name evidence="2" type="ORF">A3D78_03140</name>
</gene>
<name>A0A1F5ZY22_9BACT</name>
<feature type="domain" description="SpoVT-AbrB" evidence="1">
    <location>
        <begin position="7"/>
        <end position="54"/>
    </location>
</feature>
<dbReference type="AlphaFoldDB" id="A0A1F5ZY22"/>
<organism evidence="2 3">
    <name type="scientific">Candidatus Gottesmanbacteria bacterium RIFCSPHIGHO2_02_FULL_39_14</name>
    <dbReference type="NCBI Taxonomy" id="1798383"/>
    <lineage>
        <taxon>Bacteria</taxon>
        <taxon>Candidatus Gottesmaniibacteriota</taxon>
    </lineage>
</organism>
<protein>
    <recommendedName>
        <fullName evidence="1">SpoVT-AbrB domain-containing protein</fullName>
    </recommendedName>
</protein>
<sequence length="85" mass="9679">MRIQTVFKAGNSNVVAIPKNLSEELQIKPGQKVRVEKSSDEDAIIIRKTANSKTAKTKPITKEFKNWLDKVLEEDKEILDELANR</sequence>
<dbReference type="Pfam" id="PF04014">
    <property type="entry name" value="MazE_antitoxin"/>
    <property type="match status" value="1"/>
</dbReference>
<dbReference type="SMART" id="SM00966">
    <property type="entry name" value="SpoVT_AbrB"/>
    <property type="match status" value="1"/>
</dbReference>
<dbReference type="Proteomes" id="UP000176253">
    <property type="component" value="Unassembled WGS sequence"/>
</dbReference>
<evidence type="ECO:0000313" key="3">
    <source>
        <dbReference type="Proteomes" id="UP000176253"/>
    </source>
</evidence>
<dbReference type="SUPFAM" id="SSF89447">
    <property type="entry name" value="AbrB/MazE/MraZ-like"/>
    <property type="match status" value="1"/>
</dbReference>
<reference evidence="2 3" key="1">
    <citation type="journal article" date="2016" name="Nat. Commun.">
        <title>Thousands of microbial genomes shed light on interconnected biogeochemical processes in an aquifer system.</title>
        <authorList>
            <person name="Anantharaman K."/>
            <person name="Brown C.T."/>
            <person name="Hug L.A."/>
            <person name="Sharon I."/>
            <person name="Castelle C.J."/>
            <person name="Probst A.J."/>
            <person name="Thomas B.C."/>
            <person name="Singh A."/>
            <person name="Wilkins M.J."/>
            <person name="Karaoz U."/>
            <person name="Brodie E.L."/>
            <person name="Williams K.H."/>
            <person name="Hubbard S.S."/>
            <person name="Banfield J.F."/>
        </authorList>
    </citation>
    <scope>NUCLEOTIDE SEQUENCE [LARGE SCALE GENOMIC DNA]</scope>
</reference>
<proteinExistence type="predicted"/>
<accession>A0A1F5ZY22</accession>
<comment type="caution">
    <text evidence="2">The sequence shown here is derived from an EMBL/GenBank/DDBJ whole genome shotgun (WGS) entry which is preliminary data.</text>
</comment>
<evidence type="ECO:0000259" key="1">
    <source>
        <dbReference type="SMART" id="SM00966"/>
    </source>
</evidence>
<dbReference type="InterPro" id="IPR007159">
    <property type="entry name" value="SpoVT-AbrB_dom"/>
</dbReference>
<dbReference type="Gene3D" id="2.10.260.10">
    <property type="match status" value="1"/>
</dbReference>
<dbReference type="GO" id="GO:0003677">
    <property type="term" value="F:DNA binding"/>
    <property type="evidence" value="ECO:0007669"/>
    <property type="project" value="InterPro"/>
</dbReference>